<evidence type="ECO:0000313" key="2">
    <source>
        <dbReference type="EMBL" id="KCV70212.1"/>
    </source>
</evidence>
<dbReference type="EMBL" id="KB932204">
    <property type="protein sequence ID" value="KCV70212.1"/>
    <property type="molecule type" value="Genomic_DNA"/>
</dbReference>
<proteinExistence type="predicted"/>
<accession>A0A058Z9K8</accession>
<reference evidence="2" key="1">
    <citation type="submission" date="2013-04" db="EMBL/GenBank/DDBJ databases">
        <title>The Genome Sequence of Fonticula alba ATCC 38817.</title>
        <authorList>
            <consortium name="The Broad Institute Genomics Platform"/>
            <person name="Russ C."/>
            <person name="Cuomo C."/>
            <person name="Burger G."/>
            <person name="Gray M.W."/>
            <person name="Holland P.W.H."/>
            <person name="King N."/>
            <person name="Lang F.B.F."/>
            <person name="Roger A.J."/>
            <person name="Ruiz-Trillo I."/>
            <person name="Brown M."/>
            <person name="Walker B."/>
            <person name="Young S."/>
            <person name="Zeng Q."/>
            <person name="Gargeya S."/>
            <person name="Fitzgerald M."/>
            <person name="Haas B."/>
            <person name="Abouelleil A."/>
            <person name="Allen A.W."/>
            <person name="Alvarado L."/>
            <person name="Arachchi H.M."/>
            <person name="Berlin A.M."/>
            <person name="Chapman S.B."/>
            <person name="Gainer-Dewar J."/>
            <person name="Goldberg J."/>
            <person name="Griggs A."/>
            <person name="Gujja S."/>
            <person name="Hansen M."/>
            <person name="Howarth C."/>
            <person name="Imamovic A."/>
            <person name="Ireland A."/>
            <person name="Larimer J."/>
            <person name="McCowan C."/>
            <person name="Murphy C."/>
            <person name="Pearson M."/>
            <person name="Poon T.W."/>
            <person name="Priest M."/>
            <person name="Roberts A."/>
            <person name="Saif S."/>
            <person name="Shea T."/>
            <person name="Sisk P."/>
            <person name="Sykes S."/>
            <person name="Wortman J."/>
            <person name="Nusbaum C."/>
            <person name="Birren B."/>
        </authorList>
    </citation>
    <scope>NUCLEOTIDE SEQUENCE [LARGE SCALE GENOMIC DNA]</scope>
    <source>
        <strain evidence="2">ATCC 38817</strain>
    </source>
</reference>
<evidence type="ECO:0000256" key="1">
    <source>
        <dbReference type="SAM" id="MobiDB-lite"/>
    </source>
</evidence>
<evidence type="ECO:0000313" key="3">
    <source>
        <dbReference type="Proteomes" id="UP000030693"/>
    </source>
</evidence>
<protein>
    <submittedName>
        <fullName evidence="2">Uncharacterized protein</fullName>
    </submittedName>
</protein>
<feature type="region of interest" description="Disordered" evidence="1">
    <location>
        <begin position="169"/>
        <end position="190"/>
    </location>
</feature>
<feature type="compositionally biased region" description="Polar residues" evidence="1">
    <location>
        <begin position="284"/>
        <end position="303"/>
    </location>
</feature>
<dbReference type="AlphaFoldDB" id="A0A058Z9K8"/>
<sequence length="303" mass="33960">MTTDENKARYFYVKNNSNKKKPSSKKTENNVDPAKKKAASKRDGKSDTSQDLNAYSHFSPLFGESHNDASVEYPCKTIEEAILAKPGLTPVEWCWKLVVAEDEKFEKNNPGLLRNRVFSKTQCVNPGAEHVKFYNSKIVQLSDVLEHKCDSLCYSKQRHHLIFHYSHHRGSDGNPGTSTHPAAGPRDQSLEQSDGYTHFLLDVEEAMDVLFVLVSPTHGNDDIALACAYSEPKEYSCFRTIACAKAAWPDHTVLLLVPRASTQKEIRAAKTNVADTKPHDESDPVNTLGSRVQDISLNKSQRR</sequence>
<keyword evidence="3" id="KW-1185">Reference proteome</keyword>
<dbReference type="RefSeq" id="XP_009494728.1">
    <property type="nucleotide sequence ID" value="XM_009496453.1"/>
</dbReference>
<organism evidence="2">
    <name type="scientific">Fonticula alba</name>
    <name type="common">Slime mold</name>
    <dbReference type="NCBI Taxonomy" id="691883"/>
    <lineage>
        <taxon>Eukaryota</taxon>
        <taxon>Rotosphaerida</taxon>
        <taxon>Fonticulaceae</taxon>
        <taxon>Fonticula</taxon>
    </lineage>
</organism>
<feature type="region of interest" description="Disordered" evidence="1">
    <location>
        <begin position="271"/>
        <end position="303"/>
    </location>
</feature>
<gene>
    <name evidence="2" type="ORF">H696_02548</name>
</gene>
<feature type="region of interest" description="Disordered" evidence="1">
    <location>
        <begin position="1"/>
        <end position="51"/>
    </location>
</feature>
<dbReference type="Proteomes" id="UP000030693">
    <property type="component" value="Unassembled WGS sequence"/>
</dbReference>
<feature type="compositionally biased region" description="Basic and acidic residues" evidence="1">
    <location>
        <begin position="25"/>
        <end position="48"/>
    </location>
</feature>
<dbReference type="GeneID" id="20527273"/>
<name>A0A058Z9K8_FONAL</name>